<evidence type="ECO:0000313" key="3">
    <source>
        <dbReference type="Proteomes" id="UP001194746"/>
    </source>
</evidence>
<dbReference type="Proteomes" id="UP001194746">
    <property type="component" value="Unassembled WGS sequence"/>
</dbReference>
<evidence type="ECO:0000256" key="1">
    <source>
        <dbReference type="SAM" id="MobiDB-lite"/>
    </source>
</evidence>
<feature type="region of interest" description="Disordered" evidence="1">
    <location>
        <begin position="386"/>
        <end position="427"/>
    </location>
</feature>
<keyword evidence="3" id="KW-1185">Reference proteome</keyword>
<reference evidence="2" key="1">
    <citation type="journal article" date="2019" name="Beilstein J. Org. Chem.">
        <title>Nanangenines: drimane sesquiterpenoids as the dominant metabolite cohort of a novel Australian fungus, Aspergillus nanangensis.</title>
        <authorList>
            <person name="Lacey H.J."/>
            <person name="Gilchrist C.L.M."/>
            <person name="Crombie A."/>
            <person name="Kalaitzis J.A."/>
            <person name="Vuong D."/>
            <person name="Rutledge P.J."/>
            <person name="Turner P."/>
            <person name="Pitt J.I."/>
            <person name="Lacey E."/>
            <person name="Chooi Y.H."/>
            <person name="Piggott A.M."/>
        </authorList>
    </citation>
    <scope>NUCLEOTIDE SEQUENCE</scope>
    <source>
        <strain evidence="2">MST-FP2251</strain>
    </source>
</reference>
<dbReference type="EMBL" id="VCAU01000001">
    <property type="protein sequence ID" value="KAF9895120.1"/>
    <property type="molecule type" value="Genomic_DNA"/>
</dbReference>
<gene>
    <name evidence="2" type="ORF">FE257_000022</name>
</gene>
<feature type="compositionally biased region" description="Polar residues" evidence="1">
    <location>
        <begin position="465"/>
        <end position="474"/>
    </location>
</feature>
<dbReference type="AlphaFoldDB" id="A0AAD4GZU5"/>
<proteinExistence type="predicted"/>
<reference evidence="2" key="2">
    <citation type="submission" date="2020-02" db="EMBL/GenBank/DDBJ databases">
        <authorList>
            <person name="Gilchrist C.L.M."/>
            <person name="Chooi Y.-H."/>
        </authorList>
    </citation>
    <scope>NUCLEOTIDE SEQUENCE</scope>
    <source>
        <strain evidence="2">MST-FP2251</strain>
    </source>
</reference>
<sequence length="650" mass="70802">MSRQIDIIDSVIGQWQLSVWLTKPDLSTPNRALISSRTASTSFNSFNQCRKQHDAMASDFQIRRKPVPSPVYTDAPTLRGVTHARSVAPSPQYLSPRPILRTTPSAETLPPYSSIPHSPYPPVQRAATDIRPASSSGVPPPAAGPSTVQRAYGEARHFLGGLIAHPTESNRHYTILRHSHGVVFYRGSTTSVTVSVFSDTPLPPDRTLWLQSKGWTGKTGMRAKALLHLTDDWLDVTPSLALRAAQVNPPDERAWQRDIAKFQKKASGRLRDHRLRETIVARIPVEAGDGYFQLILCQGAKKKKLCASPVFRVLSTSISPSSLRGASLSTLPLEAGAMVLSMYAQSAARTVLAPVTQVVQAKVDVIKPGLVQQTAAGTAFSMSGLANRIGGGEQENANNPNNPSRQIPNPPDLDQGPQPPFPMDFKARTDLASPRTTLSRVPDTIPDQLHGFFFGWARFDLSKSPSRAAQDTPNSQSKSKSQSPSPSPWTPAIISVRNIDPSQQARINISQSVRKVTALRFLDDTALPPQTKVHVRVMGFLRPDVPAASGRTEKELMAARETAAEAAMLADSMDFTCTQGILEHGAWAPERGVDAQERGWVDRTKEGVGNARARGQKMVENVPLHWLGVRSGAAEVRDRGVGVNGFYIVR</sequence>
<feature type="region of interest" description="Disordered" evidence="1">
    <location>
        <begin position="84"/>
        <end position="114"/>
    </location>
</feature>
<accession>A0AAD4GZU5</accession>
<organism evidence="2 3">
    <name type="scientific">Aspergillus nanangensis</name>
    <dbReference type="NCBI Taxonomy" id="2582783"/>
    <lineage>
        <taxon>Eukaryota</taxon>
        <taxon>Fungi</taxon>
        <taxon>Dikarya</taxon>
        <taxon>Ascomycota</taxon>
        <taxon>Pezizomycotina</taxon>
        <taxon>Eurotiomycetes</taxon>
        <taxon>Eurotiomycetidae</taxon>
        <taxon>Eurotiales</taxon>
        <taxon>Aspergillaceae</taxon>
        <taxon>Aspergillus</taxon>
        <taxon>Aspergillus subgen. Circumdati</taxon>
    </lineage>
</organism>
<feature type="compositionally biased region" description="Low complexity" evidence="1">
    <location>
        <begin position="475"/>
        <end position="484"/>
    </location>
</feature>
<comment type="caution">
    <text evidence="2">The sequence shown here is derived from an EMBL/GenBank/DDBJ whole genome shotgun (WGS) entry which is preliminary data.</text>
</comment>
<name>A0AAD4GZU5_ASPNN</name>
<evidence type="ECO:0008006" key="4">
    <source>
        <dbReference type="Google" id="ProtNLM"/>
    </source>
</evidence>
<protein>
    <recommendedName>
        <fullName evidence="4">LipA and NB-ARC domain protein</fullName>
    </recommendedName>
</protein>
<evidence type="ECO:0000313" key="2">
    <source>
        <dbReference type="EMBL" id="KAF9895120.1"/>
    </source>
</evidence>
<feature type="compositionally biased region" description="Polar residues" evidence="1">
    <location>
        <begin position="395"/>
        <end position="407"/>
    </location>
</feature>
<feature type="region of interest" description="Disordered" evidence="1">
    <location>
        <begin position="465"/>
        <end position="492"/>
    </location>
</feature>